<feature type="compositionally biased region" description="Gly residues" evidence="1">
    <location>
        <begin position="16"/>
        <end position="32"/>
    </location>
</feature>
<evidence type="ECO:0000313" key="3">
    <source>
        <dbReference type="Proteomes" id="UP001501455"/>
    </source>
</evidence>
<keyword evidence="3" id="KW-1185">Reference proteome</keyword>
<accession>A0ABP6UBE3</accession>
<comment type="caution">
    <text evidence="2">The sequence shown here is derived from an EMBL/GenBank/DDBJ whole genome shotgun (WGS) entry which is preliminary data.</text>
</comment>
<protein>
    <submittedName>
        <fullName evidence="2">Uncharacterized protein</fullName>
    </submittedName>
</protein>
<organism evidence="2 3">
    <name type="scientific">Streptomyces prasinosporus</name>
    <dbReference type="NCBI Taxonomy" id="68256"/>
    <lineage>
        <taxon>Bacteria</taxon>
        <taxon>Bacillati</taxon>
        <taxon>Actinomycetota</taxon>
        <taxon>Actinomycetes</taxon>
        <taxon>Kitasatosporales</taxon>
        <taxon>Streptomycetaceae</taxon>
        <taxon>Streptomyces</taxon>
        <taxon>Streptomyces albogriseolus group</taxon>
    </lineage>
</organism>
<evidence type="ECO:0000313" key="2">
    <source>
        <dbReference type="EMBL" id="GAA3505071.1"/>
    </source>
</evidence>
<evidence type="ECO:0000256" key="1">
    <source>
        <dbReference type="SAM" id="MobiDB-lite"/>
    </source>
</evidence>
<reference evidence="3" key="1">
    <citation type="journal article" date="2019" name="Int. J. Syst. Evol. Microbiol.">
        <title>The Global Catalogue of Microorganisms (GCM) 10K type strain sequencing project: providing services to taxonomists for standard genome sequencing and annotation.</title>
        <authorList>
            <consortium name="The Broad Institute Genomics Platform"/>
            <consortium name="The Broad Institute Genome Sequencing Center for Infectious Disease"/>
            <person name="Wu L."/>
            <person name="Ma J."/>
        </authorList>
    </citation>
    <scope>NUCLEOTIDE SEQUENCE [LARGE SCALE GENOMIC DNA]</scope>
    <source>
        <strain evidence="3">JCM 4816</strain>
    </source>
</reference>
<proteinExistence type="predicted"/>
<name>A0ABP6UBE3_9ACTN</name>
<feature type="region of interest" description="Disordered" evidence="1">
    <location>
        <begin position="1"/>
        <end position="80"/>
    </location>
</feature>
<gene>
    <name evidence="2" type="ORF">GCM10019016_121840</name>
</gene>
<dbReference type="Proteomes" id="UP001501455">
    <property type="component" value="Unassembled WGS sequence"/>
</dbReference>
<sequence length="128" mass="13667">MQARAGPGREQFPGLAGAGAGGQHQYLGGGGRPPDPPHRLAAPLAGHAQVEQDEVGPQRAHDPDRLGAGGRVPDDGDPRLGAQQFAECVTDQAVVVRYDDAYRWRCHARAPDDRGLTSQEERTSTRQP</sequence>
<feature type="region of interest" description="Disordered" evidence="1">
    <location>
        <begin position="107"/>
        <end position="128"/>
    </location>
</feature>
<dbReference type="EMBL" id="BAAAXF010000082">
    <property type="protein sequence ID" value="GAA3505071.1"/>
    <property type="molecule type" value="Genomic_DNA"/>
</dbReference>